<feature type="region of interest" description="Disordered" evidence="1">
    <location>
        <begin position="1"/>
        <end position="95"/>
    </location>
</feature>
<evidence type="ECO:0000313" key="3">
    <source>
        <dbReference type="Proteomes" id="UP001286313"/>
    </source>
</evidence>
<proteinExistence type="predicted"/>
<organism evidence="2 3">
    <name type="scientific">Petrolisthes cinctipes</name>
    <name type="common">Flat porcelain crab</name>
    <dbReference type="NCBI Taxonomy" id="88211"/>
    <lineage>
        <taxon>Eukaryota</taxon>
        <taxon>Metazoa</taxon>
        <taxon>Ecdysozoa</taxon>
        <taxon>Arthropoda</taxon>
        <taxon>Crustacea</taxon>
        <taxon>Multicrustacea</taxon>
        <taxon>Malacostraca</taxon>
        <taxon>Eumalacostraca</taxon>
        <taxon>Eucarida</taxon>
        <taxon>Decapoda</taxon>
        <taxon>Pleocyemata</taxon>
        <taxon>Anomura</taxon>
        <taxon>Galatheoidea</taxon>
        <taxon>Porcellanidae</taxon>
        <taxon>Petrolisthes</taxon>
    </lineage>
</organism>
<feature type="compositionally biased region" description="Basic and acidic residues" evidence="1">
    <location>
        <begin position="57"/>
        <end position="95"/>
    </location>
</feature>
<dbReference type="EMBL" id="JAWQEG010003988">
    <property type="protein sequence ID" value="KAK3863588.1"/>
    <property type="molecule type" value="Genomic_DNA"/>
</dbReference>
<gene>
    <name evidence="2" type="ORF">Pcinc_030659</name>
</gene>
<protein>
    <submittedName>
        <fullName evidence="2">Uncharacterized protein</fullName>
    </submittedName>
</protein>
<keyword evidence="3" id="KW-1185">Reference proteome</keyword>
<accession>A0AAE1K5Q8</accession>
<evidence type="ECO:0000313" key="2">
    <source>
        <dbReference type="EMBL" id="KAK3863588.1"/>
    </source>
</evidence>
<feature type="compositionally biased region" description="Basic and acidic residues" evidence="1">
    <location>
        <begin position="1"/>
        <end position="16"/>
    </location>
</feature>
<dbReference type="Proteomes" id="UP001286313">
    <property type="component" value="Unassembled WGS sequence"/>
</dbReference>
<comment type="caution">
    <text evidence="2">The sequence shown here is derived from an EMBL/GenBank/DDBJ whole genome shotgun (WGS) entry which is preliminary data.</text>
</comment>
<name>A0AAE1K5Q8_PETCI</name>
<reference evidence="2" key="1">
    <citation type="submission" date="2023-10" db="EMBL/GenBank/DDBJ databases">
        <title>Genome assemblies of two species of porcelain crab, Petrolisthes cinctipes and Petrolisthes manimaculis (Anomura: Porcellanidae).</title>
        <authorList>
            <person name="Angst P."/>
        </authorList>
    </citation>
    <scope>NUCLEOTIDE SEQUENCE</scope>
    <source>
        <strain evidence="2">PB745_01</strain>
        <tissue evidence="2">Gill</tissue>
    </source>
</reference>
<evidence type="ECO:0000256" key="1">
    <source>
        <dbReference type="SAM" id="MobiDB-lite"/>
    </source>
</evidence>
<dbReference type="AlphaFoldDB" id="A0AAE1K5Q8"/>
<sequence>MEAEKRRWGQRRRDGSREEEEEMEAGKKRWKQGRRDGNRRSDGSRKEEMGTEELSSDVDRRWVGSRGKDMGTEKKKRWSDGSREEEKVNCEDKSE</sequence>
<feature type="compositionally biased region" description="Basic and acidic residues" evidence="1">
    <location>
        <begin position="33"/>
        <end position="49"/>
    </location>
</feature>